<dbReference type="STRING" id="121616.GA0070216_13227"/>
<accession>A0A1C5AVA6</accession>
<dbReference type="InterPro" id="IPR036291">
    <property type="entry name" value="NAD(P)-bd_dom_sf"/>
</dbReference>
<gene>
    <name evidence="6" type="ORF">GA0070216_13227</name>
</gene>
<dbReference type="Pfam" id="PF22725">
    <property type="entry name" value="GFO_IDH_MocA_C3"/>
    <property type="match status" value="1"/>
</dbReference>
<dbReference type="Gene3D" id="3.40.50.720">
    <property type="entry name" value="NAD(P)-binding Rossmann-like Domain"/>
    <property type="match status" value="1"/>
</dbReference>
<evidence type="ECO:0000259" key="5">
    <source>
        <dbReference type="Pfam" id="PF22725"/>
    </source>
</evidence>
<feature type="compositionally biased region" description="Low complexity" evidence="3">
    <location>
        <begin position="305"/>
        <end position="316"/>
    </location>
</feature>
<feature type="region of interest" description="Disordered" evidence="3">
    <location>
        <begin position="305"/>
        <end position="325"/>
    </location>
</feature>
<feature type="domain" description="GFO/IDH/MocA-like oxidoreductase" evidence="5">
    <location>
        <begin position="104"/>
        <end position="222"/>
    </location>
</feature>
<name>A0A1C5AVA6_9ACTN</name>
<organism evidence="6 7">
    <name type="scientific">Micromonospora matsumotoense</name>
    <dbReference type="NCBI Taxonomy" id="121616"/>
    <lineage>
        <taxon>Bacteria</taxon>
        <taxon>Bacillati</taxon>
        <taxon>Actinomycetota</taxon>
        <taxon>Actinomycetes</taxon>
        <taxon>Micromonosporales</taxon>
        <taxon>Micromonosporaceae</taxon>
        <taxon>Micromonospora</taxon>
    </lineage>
</organism>
<evidence type="ECO:0000259" key="4">
    <source>
        <dbReference type="Pfam" id="PF01408"/>
    </source>
</evidence>
<dbReference type="SUPFAM" id="SSF55347">
    <property type="entry name" value="Glyceraldehyde-3-phosphate dehydrogenase-like, C-terminal domain"/>
    <property type="match status" value="1"/>
</dbReference>
<evidence type="ECO:0000256" key="2">
    <source>
        <dbReference type="ARBA" id="ARBA00023002"/>
    </source>
</evidence>
<dbReference type="SUPFAM" id="SSF51735">
    <property type="entry name" value="NAD(P)-binding Rossmann-fold domains"/>
    <property type="match status" value="1"/>
</dbReference>
<evidence type="ECO:0000256" key="3">
    <source>
        <dbReference type="SAM" id="MobiDB-lite"/>
    </source>
</evidence>
<feature type="domain" description="Gfo/Idh/MocA-like oxidoreductase N-terminal" evidence="4">
    <location>
        <begin position="11"/>
        <end position="96"/>
    </location>
</feature>
<keyword evidence="2" id="KW-0560">Oxidoreductase</keyword>
<dbReference type="GO" id="GO:0000166">
    <property type="term" value="F:nucleotide binding"/>
    <property type="evidence" value="ECO:0007669"/>
    <property type="project" value="InterPro"/>
</dbReference>
<dbReference type="Proteomes" id="UP000198797">
    <property type="component" value="Unassembled WGS sequence"/>
</dbReference>
<evidence type="ECO:0000313" key="7">
    <source>
        <dbReference type="Proteomes" id="UP000198797"/>
    </source>
</evidence>
<dbReference type="EMBL" id="FMCU01000032">
    <property type="protein sequence ID" value="SCF49159.1"/>
    <property type="molecule type" value="Genomic_DNA"/>
</dbReference>
<comment type="similarity">
    <text evidence="1">Belongs to the Gfo/Idh/MocA family.</text>
</comment>
<dbReference type="InterPro" id="IPR055170">
    <property type="entry name" value="GFO_IDH_MocA-like_dom"/>
</dbReference>
<dbReference type="PANTHER" id="PTHR42840">
    <property type="entry name" value="NAD(P)-BINDING ROSSMANN-FOLD SUPERFAMILY PROTEIN-RELATED"/>
    <property type="match status" value="1"/>
</dbReference>
<evidence type="ECO:0000256" key="1">
    <source>
        <dbReference type="ARBA" id="ARBA00010928"/>
    </source>
</evidence>
<evidence type="ECO:0000313" key="6">
    <source>
        <dbReference type="EMBL" id="SCF49159.1"/>
    </source>
</evidence>
<proteinExistence type="inferred from homology"/>
<dbReference type="Pfam" id="PF01408">
    <property type="entry name" value="GFO_IDH_MocA"/>
    <property type="match status" value="1"/>
</dbReference>
<dbReference type="Gene3D" id="3.30.360.10">
    <property type="entry name" value="Dihydrodipicolinate Reductase, domain 2"/>
    <property type="match status" value="1"/>
</dbReference>
<reference evidence="7" key="1">
    <citation type="submission" date="2016-06" db="EMBL/GenBank/DDBJ databases">
        <authorList>
            <person name="Varghese N."/>
            <person name="Submissions Spin"/>
        </authorList>
    </citation>
    <scope>NUCLEOTIDE SEQUENCE [LARGE SCALE GENOMIC DNA]</scope>
    <source>
        <strain evidence="7">DSM 44100</strain>
    </source>
</reference>
<keyword evidence="7" id="KW-1185">Reference proteome</keyword>
<dbReference type="GO" id="GO:0016491">
    <property type="term" value="F:oxidoreductase activity"/>
    <property type="evidence" value="ECO:0007669"/>
    <property type="project" value="UniProtKB-KW"/>
</dbReference>
<dbReference type="PANTHER" id="PTHR42840:SF3">
    <property type="entry name" value="BINDING ROSSMANN FOLD OXIDOREDUCTASE, PUTATIVE (AFU_ORTHOLOGUE AFUA_2G10240)-RELATED"/>
    <property type="match status" value="1"/>
</dbReference>
<dbReference type="InterPro" id="IPR000683">
    <property type="entry name" value="Gfo/Idh/MocA-like_OxRdtase_N"/>
</dbReference>
<dbReference type="AlphaFoldDB" id="A0A1C5AVA6"/>
<protein>
    <submittedName>
        <fullName evidence="6">Myo-inositol 2-dehydrogenase / D-chiro-inositol 1-dehydrogenase</fullName>
    </submittedName>
</protein>
<sequence>MLPARSLLIHDADPVVAHRVAADVDGSVRPSVAALVEDADAVVVATPATERFGLLVAAMTEGLPVFCEKPLAAGLDEARELAEAARRTGARVQVGFHRRFDPDYRRLHQLVGSGAAGRVIMIRGTAFDRQPPDEGYQRTSGDIFTDCLIHDIDAARWIAHDEVVAVQAEAHELPGGPTGGREIGVGAAVLTFSGGAIAVLTASRLNPLGYDHRMEVLGTRLSVAAGLNAMTPLRALQATRLPGTRLNTTDRSSEALTYAGFTERFAAAYRAEMRAFLDMATDGGPSPCSPDDAVRAQEIAATATAATRAGVRTPVTPSRDGALTS</sequence>